<dbReference type="AlphaFoldDB" id="A0AAV5GKW8"/>
<name>A0AAV5GKW8_9BASI</name>
<keyword evidence="3" id="KW-1185">Reference proteome</keyword>
<dbReference type="Proteomes" id="UP001342314">
    <property type="component" value="Unassembled WGS sequence"/>
</dbReference>
<reference evidence="2 3" key="1">
    <citation type="submission" date="2021-12" db="EMBL/GenBank/DDBJ databases">
        <title>High titer production of polyol ester of fatty acids by Rhodotorula paludigena BS15 towards product separation-free biomass refinery.</title>
        <authorList>
            <person name="Mano J."/>
            <person name="Ono H."/>
            <person name="Tanaka T."/>
            <person name="Naito K."/>
            <person name="Sushida H."/>
            <person name="Ike M."/>
            <person name="Tokuyasu K."/>
            <person name="Kitaoka M."/>
        </authorList>
    </citation>
    <scope>NUCLEOTIDE SEQUENCE [LARGE SCALE GENOMIC DNA]</scope>
    <source>
        <strain evidence="2 3">BS15</strain>
    </source>
</reference>
<evidence type="ECO:0000256" key="1">
    <source>
        <dbReference type="SAM" id="MobiDB-lite"/>
    </source>
</evidence>
<sequence>MAIPSLASFAVGKEFPDWEEGECFVIALSRYGLAHDFPVESADTQGKTYPGAGRKGTRLACSYPSFVEDDPKVPSCAGPCTFFVEITPDADKPRQVVTQACLEHNHDFHLRAYCRAFLKENEEPGIAERSSLIQEYALSSRLPALKKKFDGYVATQATLADVQPLLDAQEQTFRDVRAYLGADAEKAMKGSAMQKRIFLDKGELLPPTASSSNRTRSGKIRESSSGTSASTSASPKKRVRSESASLANDAAPSPSAGQKKMRTSAGAPKIPMEPDTNVVKQSKNGQMAEDEVESEDPDDGSTTGEVKPAISRSPFAVSPPAQEDLPAFESFLCSLAPDFHFHTYAPRFYSLDLSNEQQLREIVRGDPHELQDLLGELAAPTTGGNGPDMKISHRNVLARKLKERFA</sequence>
<comment type="caution">
    <text evidence="2">The sequence shown here is derived from an EMBL/GenBank/DDBJ whole genome shotgun (WGS) entry which is preliminary data.</text>
</comment>
<dbReference type="EMBL" id="BQKY01000007">
    <property type="protein sequence ID" value="GJN90873.1"/>
    <property type="molecule type" value="Genomic_DNA"/>
</dbReference>
<feature type="compositionally biased region" description="Acidic residues" evidence="1">
    <location>
        <begin position="288"/>
        <end position="299"/>
    </location>
</feature>
<feature type="region of interest" description="Disordered" evidence="1">
    <location>
        <begin position="203"/>
        <end position="318"/>
    </location>
</feature>
<evidence type="ECO:0000313" key="3">
    <source>
        <dbReference type="Proteomes" id="UP001342314"/>
    </source>
</evidence>
<gene>
    <name evidence="2" type="ORF">Rhopal_003887-T1</name>
</gene>
<evidence type="ECO:0000313" key="2">
    <source>
        <dbReference type="EMBL" id="GJN90873.1"/>
    </source>
</evidence>
<proteinExistence type="predicted"/>
<accession>A0AAV5GKW8</accession>
<organism evidence="2 3">
    <name type="scientific">Rhodotorula paludigena</name>
    <dbReference type="NCBI Taxonomy" id="86838"/>
    <lineage>
        <taxon>Eukaryota</taxon>
        <taxon>Fungi</taxon>
        <taxon>Dikarya</taxon>
        <taxon>Basidiomycota</taxon>
        <taxon>Pucciniomycotina</taxon>
        <taxon>Microbotryomycetes</taxon>
        <taxon>Sporidiobolales</taxon>
        <taxon>Sporidiobolaceae</taxon>
        <taxon>Rhodotorula</taxon>
    </lineage>
</organism>
<feature type="compositionally biased region" description="Low complexity" evidence="1">
    <location>
        <begin position="223"/>
        <end position="234"/>
    </location>
</feature>
<protein>
    <submittedName>
        <fullName evidence="2">Uncharacterized protein</fullName>
    </submittedName>
</protein>